<keyword evidence="2" id="KW-1185">Reference proteome</keyword>
<dbReference type="SUPFAM" id="SSF53335">
    <property type="entry name" value="S-adenosyl-L-methionine-dependent methyltransferases"/>
    <property type="match status" value="1"/>
</dbReference>
<dbReference type="InterPro" id="IPR029063">
    <property type="entry name" value="SAM-dependent_MTases_sf"/>
</dbReference>
<dbReference type="NCBIfam" id="TIGR01444">
    <property type="entry name" value="fkbM_fam"/>
    <property type="match status" value="1"/>
</dbReference>
<proteinExistence type="predicted"/>
<accession>A0ABN9WIZ9</accession>
<comment type="caution">
    <text evidence="1">The sequence shown here is derived from an EMBL/GenBank/DDBJ whole genome shotgun (WGS) entry which is preliminary data.</text>
</comment>
<dbReference type="Proteomes" id="UP001189429">
    <property type="component" value="Unassembled WGS sequence"/>
</dbReference>
<dbReference type="PANTHER" id="PTHR34203">
    <property type="entry name" value="METHYLTRANSFERASE, FKBM FAMILY PROTEIN"/>
    <property type="match status" value="1"/>
</dbReference>
<dbReference type="Gene3D" id="3.40.50.150">
    <property type="entry name" value="Vaccinia Virus protein VP39"/>
    <property type="match status" value="1"/>
</dbReference>
<evidence type="ECO:0000313" key="2">
    <source>
        <dbReference type="Proteomes" id="UP001189429"/>
    </source>
</evidence>
<dbReference type="PANTHER" id="PTHR34203:SF15">
    <property type="entry name" value="SLL1173 PROTEIN"/>
    <property type="match status" value="1"/>
</dbReference>
<evidence type="ECO:0000313" key="1">
    <source>
        <dbReference type="EMBL" id="CAK0885120.1"/>
    </source>
</evidence>
<reference evidence="1" key="1">
    <citation type="submission" date="2023-10" db="EMBL/GenBank/DDBJ databases">
        <authorList>
            <person name="Chen Y."/>
            <person name="Shah S."/>
            <person name="Dougan E. K."/>
            <person name="Thang M."/>
            <person name="Chan C."/>
        </authorList>
    </citation>
    <scope>NUCLEOTIDE SEQUENCE [LARGE SCALE GENOMIC DNA]</scope>
</reference>
<name>A0ABN9WIZ9_9DINO</name>
<dbReference type="InterPro" id="IPR052514">
    <property type="entry name" value="SAM-dependent_MTase"/>
</dbReference>
<organism evidence="1 2">
    <name type="scientific">Prorocentrum cordatum</name>
    <dbReference type="NCBI Taxonomy" id="2364126"/>
    <lineage>
        <taxon>Eukaryota</taxon>
        <taxon>Sar</taxon>
        <taxon>Alveolata</taxon>
        <taxon>Dinophyceae</taxon>
        <taxon>Prorocentrales</taxon>
        <taxon>Prorocentraceae</taxon>
        <taxon>Prorocentrum</taxon>
    </lineage>
</organism>
<sequence length="360" mass="38989">YIVSNVVASHNWSTHVVVLGSGSGYGAAGFQPGTPGFRPGSQWTWHAGLGGDPDSGYYANYCMHQVLIQHVGDTDEGGGEQERPVVFDVGAGLGVATAHFASRIPRARIFAFEPAPQAFELLQRNAGSLKMRYRRFGAAGAGSCAGSVLYGGPVTSRGQCQLMCSHRESCNYYVFWDSFVSGNARSGRPWCRLTESCASRSRELNPRNMGPNMGTAFQKEAAVAGRAATAVLYMTAVGADEGRARTLRYWTESASVSLPTIQRRGPAEEYEDFTCNVTALSTVIDSHRLQRVDILKVTSALGGLDVLQSVQEHHWHMVRQLVVGPSGVAAEVSSFLRRRGFQVEEQPGTDGDVFLYATRP</sequence>
<dbReference type="EMBL" id="CAUYUJ010018627">
    <property type="protein sequence ID" value="CAK0885120.1"/>
    <property type="molecule type" value="Genomic_DNA"/>
</dbReference>
<protein>
    <submittedName>
        <fullName evidence="1">Uncharacterized protein</fullName>
    </submittedName>
</protein>
<feature type="non-terminal residue" evidence="1">
    <location>
        <position position="1"/>
    </location>
</feature>
<gene>
    <name evidence="1" type="ORF">PCOR1329_LOCUS66827</name>
</gene>
<dbReference type="InterPro" id="IPR006342">
    <property type="entry name" value="FkbM_mtfrase"/>
</dbReference>